<dbReference type="EC" id="4.2.1.96" evidence="3"/>
<organism evidence="6 7">
    <name type="scientific">Mangrovactinospora gilvigrisea</name>
    <dbReference type="NCBI Taxonomy" id="1428644"/>
    <lineage>
        <taxon>Bacteria</taxon>
        <taxon>Bacillati</taxon>
        <taxon>Actinomycetota</taxon>
        <taxon>Actinomycetes</taxon>
        <taxon>Kitasatosporales</taxon>
        <taxon>Streptomycetaceae</taxon>
        <taxon>Mangrovactinospora</taxon>
    </lineage>
</organism>
<evidence type="ECO:0000313" key="7">
    <source>
        <dbReference type="Proteomes" id="UP000243342"/>
    </source>
</evidence>
<comment type="similarity">
    <text evidence="2">Belongs to the pterin-4-alpha-carbinolamine dehydratase family.</text>
</comment>
<dbReference type="OrthoDB" id="15077at2"/>
<keyword evidence="5" id="KW-0456">Lyase</keyword>
<evidence type="ECO:0000256" key="4">
    <source>
        <dbReference type="ARBA" id="ARBA00021735"/>
    </source>
</evidence>
<dbReference type="SUPFAM" id="SSF55248">
    <property type="entry name" value="PCD-like"/>
    <property type="match status" value="1"/>
</dbReference>
<name>A0A1J7BC49_9ACTN</name>
<comment type="catalytic activity">
    <reaction evidence="1">
        <text>(4aS,6R)-4a-hydroxy-L-erythro-5,6,7,8-tetrahydrobiopterin = (6R)-L-erythro-6,7-dihydrobiopterin + H2O</text>
        <dbReference type="Rhea" id="RHEA:11920"/>
        <dbReference type="ChEBI" id="CHEBI:15377"/>
        <dbReference type="ChEBI" id="CHEBI:15642"/>
        <dbReference type="ChEBI" id="CHEBI:43120"/>
        <dbReference type="EC" id="4.2.1.96"/>
    </reaction>
</comment>
<sequence>MTASDRPKPLSPAEIEEALARVPEWTVTDGRVLERTVTLPHLPAAILVVHIAQIQSELDHHADIALGYNTVHFATTSHSEGSRLTSLDFTLAARIDAACAAHGAHPPKS</sequence>
<evidence type="ECO:0000313" key="6">
    <source>
        <dbReference type="EMBL" id="OIV36243.1"/>
    </source>
</evidence>
<keyword evidence="7" id="KW-1185">Reference proteome</keyword>
<proteinExistence type="inferred from homology"/>
<accession>A0A1J7BC49</accession>
<evidence type="ECO:0000256" key="5">
    <source>
        <dbReference type="ARBA" id="ARBA00023239"/>
    </source>
</evidence>
<evidence type="ECO:0000256" key="1">
    <source>
        <dbReference type="ARBA" id="ARBA00001554"/>
    </source>
</evidence>
<dbReference type="Gene3D" id="3.30.1360.20">
    <property type="entry name" value="Transcriptional coactivator/pterin dehydratase"/>
    <property type="match status" value="1"/>
</dbReference>
<dbReference type="Pfam" id="PF01329">
    <property type="entry name" value="Pterin_4a"/>
    <property type="match status" value="1"/>
</dbReference>
<dbReference type="InterPro" id="IPR001533">
    <property type="entry name" value="Pterin_deHydtase"/>
</dbReference>
<evidence type="ECO:0000256" key="3">
    <source>
        <dbReference type="ARBA" id="ARBA00013252"/>
    </source>
</evidence>
<gene>
    <name evidence="6" type="ORF">BIV57_17270</name>
</gene>
<evidence type="ECO:0000256" key="2">
    <source>
        <dbReference type="ARBA" id="ARBA00006472"/>
    </source>
</evidence>
<dbReference type="RefSeq" id="WP_071657791.1">
    <property type="nucleotide sequence ID" value="NZ_MLCF01000105.1"/>
</dbReference>
<comment type="caution">
    <text evidence="6">The sequence shown here is derived from an EMBL/GenBank/DDBJ whole genome shotgun (WGS) entry which is preliminary data.</text>
</comment>
<dbReference type="STRING" id="1428644.BIV57_17270"/>
<reference evidence="6 7" key="1">
    <citation type="submission" date="2016-10" db="EMBL/GenBank/DDBJ databases">
        <title>Genome sequence of Streptomyces gilvigriseus MUSC 26.</title>
        <authorList>
            <person name="Lee L.-H."/>
            <person name="Ser H.-L."/>
        </authorList>
    </citation>
    <scope>NUCLEOTIDE SEQUENCE [LARGE SCALE GENOMIC DNA]</scope>
    <source>
        <strain evidence="6 7">MUSC 26</strain>
    </source>
</reference>
<dbReference type="GO" id="GO:0008124">
    <property type="term" value="F:4-alpha-hydroxytetrahydrobiopterin dehydratase activity"/>
    <property type="evidence" value="ECO:0007669"/>
    <property type="project" value="UniProtKB-EC"/>
</dbReference>
<dbReference type="EMBL" id="MLCF01000105">
    <property type="protein sequence ID" value="OIV36243.1"/>
    <property type="molecule type" value="Genomic_DNA"/>
</dbReference>
<dbReference type="AlphaFoldDB" id="A0A1J7BC49"/>
<protein>
    <recommendedName>
        <fullName evidence="4">Putative pterin-4-alpha-carbinolamine dehydratase</fullName>
        <ecNumber evidence="3">4.2.1.96</ecNumber>
    </recommendedName>
</protein>
<dbReference type="Proteomes" id="UP000243342">
    <property type="component" value="Unassembled WGS sequence"/>
</dbReference>
<dbReference type="GO" id="GO:0006729">
    <property type="term" value="P:tetrahydrobiopterin biosynthetic process"/>
    <property type="evidence" value="ECO:0007669"/>
    <property type="project" value="InterPro"/>
</dbReference>
<dbReference type="InterPro" id="IPR036428">
    <property type="entry name" value="PCD_sf"/>
</dbReference>